<comment type="caution">
    <text evidence="5">The sequence shown here is derived from an EMBL/GenBank/DDBJ whole genome shotgun (WGS) entry which is preliminary data.</text>
</comment>
<dbReference type="Gene3D" id="3.40.50.2000">
    <property type="entry name" value="Glycogen Phosphorylase B"/>
    <property type="match status" value="4"/>
</dbReference>
<dbReference type="InterPro" id="IPR001296">
    <property type="entry name" value="Glyco_trans_1"/>
</dbReference>
<proteinExistence type="predicted"/>
<name>A0A7W7HHV7_9ACTN</name>
<sequence length="439" mass="45852">MIHTLFAVLPASIDDPAAPSGGNRYDREVLRRLTLPGGPSPASGDQTPSAVREKLVPGDWPRPAPAAREALARILADIPDGAVVLLDGLIVCGVPDLLEPHATRLRPVILVHLPLCDETGLTPEAAADLRARERRALHLAAAVIATSTPAARRVEELHDLTGVHAVPPGVDPAPPAVPSPTGHRLLMVASLTPRKGYPLLLQALQTLTGLPWTCTIAGAGRILGEIPTPATLTLTTPSGLGATLDANGDPLPRRTEARTPDSAGQLGDEAGQFDDGPGRLGDEAGRLGDGAAGRAAEGSWRVSRPERDGPVPDQGSVRFTGPLTGAALDAVYADADLFVLPSRAETYGMVVTEALARGLPVLATDVGGVPEALGEAGGGRPGRLIPPGDRDALAGALREWLTDPGLRARWRDRARARRETLTGWDETAKRIREVLDGLP</sequence>
<organism evidence="5 6">
    <name type="scientific">Actinoplanes lobatus</name>
    <dbReference type="NCBI Taxonomy" id="113568"/>
    <lineage>
        <taxon>Bacteria</taxon>
        <taxon>Bacillati</taxon>
        <taxon>Actinomycetota</taxon>
        <taxon>Actinomycetes</taxon>
        <taxon>Micromonosporales</taxon>
        <taxon>Micromonosporaceae</taxon>
        <taxon>Actinoplanes</taxon>
    </lineage>
</organism>
<keyword evidence="7" id="KW-1185">Reference proteome</keyword>
<feature type="compositionally biased region" description="Basic and acidic residues" evidence="2">
    <location>
        <begin position="276"/>
        <end position="286"/>
    </location>
</feature>
<evidence type="ECO:0000256" key="1">
    <source>
        <dbReference type="ARBA" id="ARBA00022679"/>
    </source>
</evidence>
<gene>
    <name evidence="4" type="ORF">Alo02nite_51500</name>
    <name evidence="5" type="ORF">BJ964_004970</name>
</gene>
<feature type="region of interest" description="Disordered" evidence="2">
    <location>
        <begin position="234"/>
        <end position="316"/>
    </location>
</feature>
<dbReference type="CDD" id="cd03801">
    <property type="entry name" value="GT4_PimA-like"/>
    <property type="match status" value="1"/>
</dbReference>
<dbReference type="Proteomes" id="UP000590511">
    <property type="component" value="Unassembled WGS sequence"/>
</dbReference>
<dbReference type="EMBL" id="BOMP01000089">
    <property type="protein sequence ID" value="GIE42252.1"/>
    <property type="molecule type" value="Genomic_DNA"/>
</dbReference>
<dbReference type="RefSeq" id="WP_229806866.1">
    <property type="nucleotide sequence ID" value="NZ_BOMP01000089.1"/>
</dbReference>
<dbReference type="EMBL" id="JACHNC010000001">
    <property type="protein sequence ID" value="MBB4750809.1"/>
    <property type="molecule type" value="Genomic_DNA"/>
</dbReference>
<evidence type="ECO:0000313" key="4">
    <source>
        <dbReference type="EMBL" id="GIE42252.1"/>
    </source>
</evidence>
<dbReference type="Pfam" id="PF00534">
    <property type="entry name" value="Glycos_transf_1"/>
    <property type="match status" value="1"/>
</dbReference>
<reference evidence="4 7" key="2">
    <citation type="submission" date="2021-01" db="EMBL/GenBank/DDBJ databases">
        <title>Whole genome shotgun sequence of Actinoplanes lobatus NBRC 12513.</title>
        <authorList>
            <person name="Komaki H."/>
            <person name="Tamura T."/>
        </authorList>
    </citation>
    <scope>NUCLEOTIDE SEQUENCE [LARGE SCALE GENOMIC DNA]</scope>
    <source>
        <strain evidence="4 7">NBRC 12513</strain>
    </source>
</reference>
<feature type="domain" description="Glycosyl transferase family 1" evidence="3">
    <location>
        <begin position="316"/>
        <end position="416"/>
    </location>
</feature>
<dbReference type="Proteomes" id="UP000631312">
    <property type="component" value="Unassembled WGS sequence"/>
</dbReference>
<evidence type="ECO:0000256" key="2">
    <source>
        <dbReference type="SAM" id="MobiDB-lite"/>
    </source>
</evidence>
<dbReference type="PANTHER" id="PTHR45947:SF3">
    <property type="entry name" value="SULFOQUINOVOSYL TRANSFERASE SQD2"/>
    <property type="match status" value="1"/>
</dbReference>
<keyword evidence="1 5" id="KW-0808">Transferase</keyword>
<feature type="compositionally biased region" description="Low complexity" evidence="2">
    <location>
        <begin position="234"/>
        <end position="244"/>
    </location>
</feature>
<dbReference type="InterPro" id="IPR050194">
    <property type="entry name" value="Glycosyltransferase_grp1"/>
</dbReference>
<dbReference type="SUPFAM" id="SSF53756">
    <property type="entry name" value="UDP-Glycosyltransferase/glycogen phosphorylase"/>
    <property type="match status" value="1"/>
</dbReference>
<accession>A0A7W7HHV7</accession>
<evidence type="ECO:0000313" key="7">
    <source>
        <dbReference type="Proteomes" id="UP000631312"/>
    </source>
</evidence>
<evidence type="ECO:0000313" key="5">
    <source>
        <dbReference type="EMBL" id="MBB4750809.1"/>
    </source>
</evidence>
<dbReference type="AlphaFoldDB" id="A0A7W7HHV7"/>
<reference evidence="5 6" key="1">
    <citation type="submission" date="2020-08" db="EMBL/GenBank/DDBJ databases">
        <title>Sequencing the genomes of 1000 actinobacteria strains.</title>
        <authorList>
            <person name="Klenk H.-P."/>
        </authorList>
    </citation>
    <scope>NUCLEOTIDE SEQUENCE [LARGE SCALE GENOMIC DNA]</scope>
    <source>
        <strain evidence="5 6">DSM 43150</strain>
    </source>
</reference>
<evidence type="ECO:0000259" key="3">
    <source>
        <dbReference type="Pfam" id="PF00534"/>
    </source>
</evidence>
<evidence type="ECO:0000313" key="6">
    <source>
        <dbReference type="Proteomes" id="UP000590511"/>
    </source>
</evidence>
<protein>
    <submittedName>
        <fullName evidence="5">Glycosyltransferase involved in cell wall biosynthesis</fullName>
    </submittedName>
</protein>
<dbReference type="GO" id="GO:0016757">
    <property type="term" value="F:glycosyltransferase activity"/>
    <property type="evidence" value="ECO:0007669"/>
    <property type="project" value="InterPro"/>
</dbReference>
<dbReference type="PANTHER" id="PTHR45947">
    <property type="entry name" value="SULFOQUINOVOSYL TRANSFERASE SQD2"/>
    <property type="match status" value="1"/>
</dbReference>